<dbReference type="InterPro" id="IPR014756">
    <property type="entry name" value="Ig_E-set"/>
</dbReference>
<comment type="caution">
    <text evidence="10">The sequence shown here is derived from an EMBL/GenBank/DDBJ whole genome shotgun (WGS) entry which is preliminary data.</text>
</comment>
<name>A0AAU9ZW91_PHORO</name>
<feature type="domain" description="AMP-activated protein kinase glycogen-binding" evidence="9">
    <location>
        <begin position="77"/>
        <end position="159"/>
    </location>
</feature>
<dbReference type="PANTHER" id="PTHR10343">
    <property type="entry name" value="5'-AMP-ACTIVATED PROTEIN KINASE , BETA SUBUNIT"/>
    <property type="match status" value="1"/>
</dbReference>
<evidence type="ECO:0000256" key="4">
    <source>
        <dbReference type="ARBA" id="ARBA00022832"/>
    </source>
</evidence>
<dbReference type="SUPFAM" id="SSF81296">
    <property type="entry name" value="E set domains"/>
    <property type="match status" value="1"/>
</dbReference>
<dbReference type="EMBL" id="CALSGD010001524">
    <property type="protein sequence ID" value="CAH6926995.1"/>
    <property type="molecule type" value="Genomic_DNA"/>
</dbReference>
<comment type="similarity">
    <text evidence="1">Belongs to the 5'-AMP-activated protein kinase beta subunit family.</text>
</comment>
<evidence type="ECO:0000256" key="1">
    <source>
        <dbReference type="ARBA" id="ARBA00010926"/>
    </source>
</evidence>
<keyword evidence="6" id="KW-0275">Fatty acid biosynthesis</keyword>
<dbReference type="GO" id="GO:0005737">
    <property type="term" value="C:cytoplasm"/>
    <property type="evidence" value="ECO:0007669"/>
    <property type="project" value="TreeGrafter"/>
</dbReference>
<feature type="region of interest" description="Disordered" evidence="8">
    <location>
        <begin position="1"/>
        <end position="49"/>
    </location>
</feature>
<dbReference type="GO" id="GO:0005634">
    <property type="term" value="C:nucleus"/>
    <property type="evidence" value="ECO:0007669"/>
    <property type="project" value="TreeGrafter"/>
</dbReference>
<evidence type="ECO:0000313" key="11">
    <source>
        <dbReference type="Proteomes" id="UP001152836"/>
    </source>
</evidence>
<dbReference type="AlphaFoldDB" id="A0AAU9ZW91"/>
<reference evidence="10" key="1">
    <citation type="submission" date="2022-06" db="EMBL/GenBank/DDBJ databases">
        <authorList>
            <person name="Andreotti S."/>
            <person name="Wyler E."/>
        </authorList>
    </citation>
    <scope>NUCLEOTIDE SEQUENCE</scope>
</reference>
<dbReference type="GO" id="GO:0031588">
    <property type="term" value="C:nucleotide-activated protein kinase complex"/>
    <property type="evidence" value="ECO:0007669"/>
    <property type="project" value="TreeGrafter"/>
</dbReference>
<dbReference type="CDD" id="cd02859">
    <property type="entry name" value="E_set_AMPKbeta_like_N"/>
    <property type="match status" value="1"/>
</dbReference>
<accession>A0AAU9ZW91</accession>
<proteinExistence type="inferred from homology"/>
<keyword evidence="2" id="KW-0444">Lipid biosynthesis</keyword>
<evidence type="ECO:0000256" key="2">
    <source>
        <dbReference type="ARBA" id="ARBA00022516"/>
    </source>
</evidence>
<dbReference type="InterPro" id="IPR050827">
    <property type="entry name" value="CRP1_MDG1_kinase"/>
</dbReference>
<protein>
    <submittedName>
        <fullName evidence="10">Prkab2 protein</fullName>
    </submittedName>
</protein>
<keyword evidence="11" id="KW-1185">Reference proteome</keyword>
<dbReference type="Gene3D" id="2.60.40.10">
    <property type="entry name" value="Immunoglobulins"/>
    <property type="match status" value="1"/>
</dbReference>
<sequence length="179" mass="19765">MGNTTSERVSGERHGAKAARAEGGGHGPGKEHKIMVGSTDDPSVFSLPDSKLPGDKEFVPWQQDLDDSVKPTQQARPTVIRWSEGGKEVFISGSFNNWSTKIPLIKSHNDFVAILDLPEGEHQYKFFVDGQWVHDPSEPVVTSQLGTINNLIHVKKSDFEVFDALKLDSMESSETSCRD</sequence>
<comment type="function">
    <text evidence="7">Non-catalytic subunit of AMP-activated protein kinase (AMPK), an energy sensor protein kinase that plays a key role in regulating cellular energy metabolism. In response to reduction of intracellular ATP levels, AMPK activates energy-producing pathways and inhibits energy-consuming processes: inhibits protein, carbohydrate and lipid biosynthesis, as well as cell growth and proliferation. AMPK acts via direct phosphorylation of metabolic enzymes, and by longer-term effects via phosphorylation of transcription regulators. Also acts as a regulator of cellular polarity by remodeling the actin cytoskeleton; probably by indirectly activating myosin. Beta non-catalytic subunit acts as a scaffold on which the AMPK complex assembles, via its C-terminus that bridges alpha (PRKAA1 or PRKAA2) and gamma subunits (PRKAG1, PRKAG2 or PRKAG3).</text>
</comment>
<dbReference type="GO" id="GO:0007165">
    <property type="term" value="P:signal transduction"/>
    <property type="evidence" value="ECO:0007669"/>
    <property type="project" value="TreeGrafter"/>
</dbReference>
<dbReference type="Pfam" id="PF16561">
    <property type="entry name" value="AMPK1_CBM"/>
    <property type="match status" value="1"/>
</dbReference>
<dbReference type="InterPro" id="IPR013783">
    <property type="entry name" value="Ig-like_fold"/>
</dbReference>
<keyword evidence="4" id="KW-0276">Fatty acid metabolism</keyword>
<evidence type="ECO:0000256" key="6">
    <source>
        <dbReference type="ARBA" id="ARBA00023160"/>
    </source>
</evidence>
<evidence type="ECO:0000256" key="7">
    <source>
        <dbReference type="ARBA" id="ARBA00025180"/>
    </source>
</evidence>
<dbReference type="InterPro" id="IPR032640">
    <property type="entry name" value="AMPK1_CBM"/>
</dbReference>
<evidence type="ECO:0000259" key="9">
    <source>
        <dbReference type="Pfam" id="PF16561"/>
    </source>
</evidence>
<dbReference type="GO" id="GO:0006633">
    <property type="term" value="P:fatty acid biosynthetic process"/>
    <property type="evidence" value="ECO:0007669"/>
    <property type="project" value="UniProtKB-KW"/>
</dbReference>
<dbReference type="PANTHER" id="PTHR10343:SF92">
    <property type="entry name" value="5'-AMP-ACTIVATED PROTEIN KINASE SUBUNIT BETA-2"/>
    <property type="match status" value="1"/>
</dbReference>
<evidence type="ECO:0000256" key="3">
    <source>
        <dbReference type="ARBA" id="ARBA00022553"/>
    </source>
</evidence>
<gene>
    <name evidence="10" type="primary">Prkab2</name>
    <name evidence="10" type="ORF">PHOROB_LOCUS12959</name>
</gene>
<keyword evidence="3" id="KW-0597">Phosphoprotein</keyword>
<keyword evidence="5" id="KW-0443">Lipid metabolism</keyword>
<evidence type="ECO:0000313" key="10">
    <source>
        <dbReference type="EMBL" id="CAH6926995.1"/>
    </source>
</evidence>
<dbReference type="FunFam" id="2.60.40.10:FF:000139">
    <property type="entry name" value="Protein kinase AMP-activated non-catalytic subunit beta 1"/>
    <property type="match status" value="1"/>
</dbReference>
<dbReference type="GO" id="GO:0019901">
    <property type="term" value="F:protein kinase binding"/>
    <property type="evidence" value="ECO:0007669"/>
    <property type="project" value="TreeGrafter"/>
</dbReference>
<evidence type="ECO:0000256" key="8">
    <source>
        <dbReference type="SAM" id="MobiDB-lite"/>
    </source>
</evidence>
<evidence type="ECO:0000256" key="5">
    <source>
        <dbReference type="ARBA" id="ARBA00023098"/>
    </source>
</evidence>
<organism evidence="10 11">
    <name type="scientific">Phodopus roborovskii</name>
    <name type="common">Roborovski's desert hamster</name>
    <name type="synonym">Cricetulus roborovskii</name>
    <dbReference type="NCBI Taxonomy" id="109678"/>
    <lineage>
        <taxon>Eukaryota</taxon>
        <taxon>Metazoa</taxon>
        <taxon>Chordata</taxon>
        <taxon>Craniata</taxon>
        <taxon>Vertebrata</taxon>
        <taxon>Euteleostomi</taxon>
        <taxon>Mammalia</taxon>
        <taxon>Eutheria</taxon>
        <taxon>Euarchontoglires</taxon>
        <taxon>Glires</taxon>
        <taxon>Rodentia</taxon>
        <taxon>Myomorpha</taxon>
        <taxon>Muroidea</taxon>
        <taxon>Cricetidae</taxon>
        <taxon>Cricetinae</taxon>
        <taxon>Phodopus</taxon>
    </lineage>
</organism>
<dbReference type="Proteomes" id="UP001152836">
    <property type="component" value="Unassembled WGS sequence"/>
</dbReference>